<name>A0A6D2J837_9BRAS</name>
<evidence type="ECO:0000313" key="2">
    <source>
        <dbReference type="Proteomes" id="UP000467841"/>
    </source>
</evidence>
<organism evidence="1 2">
    <name type="scientific">Microthlaspi erraticum</name>
    <dbReference type="NCBI Taxonomy" id="1685480"/>
    <lineage>
        <taxon>Eukaryota</taxon>
        <taxon>Viridiplantae</taxon>
        <taxon>Streptophyta</taxon>
        <taxon>Embryophyta</taxon>
        <taxon>Tracheophyta</taxon>
        <taxon>Spermatophyta</taxon>
        <taxon>Magnoliopsida</taxon>
        <taxon>eudicotyledons</taxon>
        <taxon>Gunneridae</taxon>
        <taxon>Pentapetalae</taxon>
        <taxon>rosids</taxon>
        <taxon>malvids</taxon>
        <taxon>Brassicales</taxon>
        <taxon>Brassicaceae</taxon>
        <taxon>Coluteocarpeae</taxon>
        <taxon>Microthlaspi</taxon>
    </lineage>
</organism>
<protein>
    <submittedName>
        <fullName evidence="1">Uncharacterized protein</fullName>
    </submittedName>
</protein>
<dbReference type="AlphaFoldDB" id="A0A6D2J837"/>
<comment type="caution">
    <text evidence="1">The sequence shown here is derived from an EMBL/GenBank/DDBJ whole genome shotgun (WGS) entry which is preliminary data.</text>
</comment>
<sequence length="91" mass="10661">MRALNRTHYGNLPQRTKQDFQYLCDWQQQALLSPTPANFEAVSAAAESGHHFASIEEQFFRQKSRLQWLKAGDENTSTFHRAVRVYMERTD</sequence>
<dbReference type="Proteomes" id="UP000467841">
    <property type="component" value="Unassembled WGS sequence"/>
</dbReference>
<gene>
    <name evidence="1" type="ORF">MERR_LOCUS20671</name>
</gene>
<accession>A0A6D2J837</accession>
<evidence type="ECO:0000313" key="1">
    <source>
        <dbReference type="EMBL" id="CAA7033436.1"/>
    </source>
</evidence>
<reference evidence="1" key="1">
    <citation type="submission" date="2020-01" db="EMBL/GenBank/DDBJ databases">
        <authorList>
            <person name="Mishra B."/>
        </authorList>
    </citation>
    <scope>NUCLEOTIDE SEQUENCE [LARGE SCALE GENOMIC DNA]</scope>
</reference>
<keyword evidence="2" id="KW-1185">Reference proteome</keyword>
<dbReference type="OrthoDB" id="1085116at2759"/>
<proteinExistence type="predicted"/>
<dbReference type="EMBL" id="CACVBM020001131">
    <property type="protein sequence ID" value="CAA7033436.1"/>
    <property type="molecule type" value="Genomic_DNA"/>
</dbReference>